<proteinExistence type="predicted"/>
<dbReference type="RefSeq" id="WP_015810195.1">
    <property type="nucleotide sequence ID" value="NC_013037.1"/>
</dbReference>
<dbReference type="STRING" id="471854.Dfer_0676"/>
<sequence>MLLHALTIITNELNNHLNTVDGTNHPDDEVKLGNIALFESPTGVNNNAIRDKVIVTLVNFREEKTLKNLPFSRANDATLRTEYFNPPINANLFLLFSATANDYGKALKYLSRIIRYFQFKNIFTNLNTTEIFDATLTEYDRMSEFKLIMDLYSPSFEELNHLWGTLGGKQYPSVLYMLRMVELKHDGKTEGGGVIQDIQHNFLYINPTN</sequence>
<dbReference type="Pfam" id="PF14065">
    <property type="entry name" value="Pvc16_N"/>
    <property type="match status" value="1"/>
</dbReference>
<protein>
    <recommendedName>
        <fullName evidence="1">Pvc16 N-terminal domain-containing protein</fullName>
    </recommendedName>
</protein>
<name>C6W181_DYAFD</name>
<keyword evidence="3" id="KW-1185">Reference proteome</keyword>
<dbReference type="Proteomes" id="UP000002011">
    <property type="component" value="Chromosome"/>
</dbReference>
<evidence type="ECO:0000313" key="3">
    <source>
        <dbReference type="Proteomes" id="UP000002011"/>
    </source>
</evidence>
<dbReference type="KEGG" id="dfe:Dfer_0676"/>
<organism evidence="2 3">
    <name type="scientific">Dyadobacter fermentans (strain ATCC 700827 / DSM 18053 / CIP 107007 / KCTC 52180 / NS114)</name>
    <dbReference type="NCBI Taxonomy" id="471854"/>
    <lineage>
        <taxon>Bacteria</taxon>
        <taxon>Pseudomonadati</taxon>
        <taxon>Bacteroidota</taxon>
        <taxon>Cytophagia</taxon>
        <taxon>Cytophagales</taxon>
        <taxon>Spirosomataceae</taxon>
        <taxon>Dyadobacter</taxon>
    </lineage>
</organism>
<dbReference type="InterPro" id="IPR025351">
    <property type="entry name" value="Pvc16_N"/>
</dbReference>
<dbReference type="HOGENOM" id="CLU_110138_0_0_10"/>
<feature type="domain" description="Pvc16 N-terminal" evidence="1">
    <location>
        <begin position="7"/>
        <end position="196"/>
    </location>
</feature>
<dbReference type="AlphaFoldDB" id="C6W181"/>
<gene>
    <name evidence="2" type="ordered locus">Dfer_0676</name>
</gene>
<evidence type="ECO:0000313" key="2">
    <source>
        <dbReference type="EMBL" id="ACT91938.1"/>
    </source>
</evidence>
<dbReference type="OrthoDB" id="7560784at2"/>
<reference evidence="2 3" key="1">
    <citation type="journal article" date="2009" name="Stand. Genomic Sci.">
        <title>Complete genome sequence of Dyadobacter fermentans type strain (NS114).</title>
        <authorList>
            <person name="Lang E."/>
            <person name="Lapidus A."/>
            <person name="Chertkov O."/>
            <person name="Brettin T."/>
            <person name="Detter J.C."/>
            <person name="Han C."/>
            <person name="Copeland A."/>
            <person name="Glavina Del Rio T."/>
            <person name="Nolan M."/>
            <person name="Chen F."/>
            <person name="Lucas S."/>
            <person name="Tice H."/>
            <person name="Cheng J.F."/>
            <person name="Land M."/>
            <person name="Hauser L."/>
            <person name="Chang Y.J."/>
            <person name="Jeffries C.D."/>
            <person name="Kopitz M."/>
            <person name="Bruce D."/>
            <person name="Goodwin L."/>
            <person name="Pitluck S."/>
            <person name="Ovchinnikova G."/>
            <person name="Pati A."/>
            <person name="Ivanova N."/>
            <person name="Mavrommatis K."/>
            <person name="Chen A."/>
            <person name="Palaniappan K."/>
            <person name="Chain P."/>
            <person name="Bristow J."/>
            <person name="Eisen J.A."/>
            <person name="Markowitz V."/>
            <person name="Hugenholtz P."/>
            <person name="Goker M."/>
            <person name="Rohde M."/>
            <person name="Kyrpides N.C."/>
            <person name="Klenk H.P."/>
        </authorList>
    </citation>
    <scope>NUCLEOTIDE SEQUENCE [LARGE SCALE GENOMIC DNA]</scope>
    <source>
        <strain evidence="3">ATCC 700827 / DSM 18053 / CIP 107007 / KCTC 52180 / NS114</strain>
    </source>
</reference>
<dbReference type="eggNOG" id="ENOG5032RD6">
    <property type="taxonomic scope" value="Bacteria"/>
</dbReference>
<accession>C6W181</accession>
<dbReference type="EMBL" id="CP001619">
    <property type="protein sequence ID" value="ACT91938.1"/>
    <property type="molecule type" value="Genomic_DNA"/>
</dbReference>
<evidence type="ECO:0000259" key="1">
    <source>
        <dbReference type="Pfam" id="PF14065"/>
    </source>
</evidence>